<evidence type="ECO:0000313" key="2">
    <source>
        <dbReference type="Proteomes" id="UP001431131"/>
    </source>
</evidence>
<comment type="caution">
    <text evidence="1">The sequence shown here is derived from an EMBL/GenBank/DDBJ whole genome shotgun (WGS) entry which is preliminary data.</text>
</comment>
<proteinExistence type="predicted"/>
<dbReference type="Proteomes" id="UP001431131">
    <property type="component" value="Unassembled WGS sequence"/>
</dbReference>
<name>A0AAW5E7Z3_9BACI</name>
<organism evidence="1 2">
    <name type="scientific">Fredinandcohnia quinoae</name>
    <dbReference type="NCBI Taxonomy" id="2918902"/>
    <lineage>
        <taxon>Bacteria</taxon>
        <taxon>Bacillati</taxon>
        <taxon>Bacillota</taxon>
        <taxon>Bacilli</taxon>
        <taxon>Bacillales</taxon>
        <taxon>Bacillaceae</taxon>
        <taxon>Fredinandcohnia</taxon>
    </lineage>
</organism>
<reference evidence="1" key="1">
    <citation type="submission" date="2022-02" db="EMBL/GenBank/DDBJ databases">
        <title>Fredinandcohnia quinoae sp. nov. isolated from Chenopodium quinoa seeds.</title>
        <authorList>
            <person name="Saati-Santamaria Z."/>
            <person name="Flores-Felix J.D."/>
            <person name="Igual J.M."/>
            <person name="Velazquez E."/>
            <person name="Garcia-Fraile P."/>
            <person name="Martinez-Molina E."/>
        </authorList>
    </citation>
    <scope>NUCLEOTIDE SEQUENCE</scope>
    <source>
        <strain evidence="1">SECRCQ15</strain>
    </source>
</reference>
<dbReference type="EMBL" id="JAKTTI010000032">
    <property type="protein sequence ID" value="MCH1627049.1"/>
    <property type="molecule type" value="Genomic_DNA"/>
</dbReference>
<keyword evidence="2" id="KW-1185">Reference proteome</keyword>
<sequence length="164" mass="18313">MKYIKVLTILFISTFLFLVYAENGYASSISPPTTGTPSEDLIHGKGSTEPKLFSTFSNFLVDGECAITLKSSTIAMVSGRTSVYSSVDTVGVDLYLQRWEPATEQWKNILNVGQFKNANHTIASGTKDIKILSGYYYRIQARHWAIKKGVIEQEYSLSTFVYAK</sequence>
<dbReference type="AlphaFoldDB" id="A0AAW5E7Z3"/>
<accession>A0AAW5E7Z3</accession>
<protein>
    <submittedName>
        <fullName evidence="1">DUF6147 family protein</fullName>
    </submittedName>
</protein>
<evidence type="ECO:0000313" key="1">
    <source>
        <dbReference type="EMBL" id="MCH1627049.1"/>
    </source>
</evidence>
<dbReference type="RefSeq" id="WP_240256966.1">
    <property type="nucleotide sequence ID" value="NZ_JAKTTI010000032.1"/>
</dbReference>
<gene>
    <name evidence="1" type="ORF">MJG50_17085</name>
</gene>